<proteinExistence type="evidence at transcript level"/>
<organism evidence="4">
    <name type="scientific">Pontella mimocerami</name>
    <dbReference type="NCBI Taxonomy" id="661578"/>
    <lineage>
        <taxon>Eukaryota</taxon>
        <taxon>Metazoa</taxon>
        <taxon>Ecdysozoa</taxon>
        <taxon>Arthropoda</taxon>
        <taxon>Crustacea</taxon>
        <taxon>Multicrustacea</taxon>
        <taxon>Hexanauplia</taxon>
        <taxon>Copepoda</taxon>
        <taxon>Calanoida</taxon>
        <taxon>Pontellidae</taxon>
        <taxon>Pontella</taxon>
    </lineage>
</organism>
<sequence length="222" mass="25105">MPNMKLECRISGTMNGEEFKLVGAGEGNTDEGRMTNKVKSTKGPLPFSPYLLSHVLGYGYYHYATFPAGYENVYLHAMKNGGYSNTRTERYEDGGIISATFNYRYEGDKIIGDFKVVGTGFPTNSIIFTDKIIKSNPTCEHIYPKADNILVNAYTRTWMLRDGGYYSAQVNNHMHFKSAIHPTMLQNGGSMFTYRKVEELHTQTEVGIVEYQHVFKRPTAFA</sequence>
<dbReference type="Gene3D" id="2.40.155.10">
    <property type="entry name" value="Green fluorescent protein"/>
    <property type="match status" value="1"/>
</dbReference>
<name>D2IGW1_9MAXI</name>
<evidence type="ECO:0000256" key="2">
    <source>
        <dbReference type="ARBA" id="ARBA00023223"/>
    </source>
</evidence>
<evidence type="ECO:0000256" key="3">
    <source>
        <dbReference type="ARBA" id="ARBA00023262"/>
    </source>
</evidence>
<dbReference type="InterPro" id="IPR009017">
    <property type="entry name" value="GFP"/>
</dbReference>
<evidence type="ECO:0000313" key="4">
    <source>
        <dbReference type="EMBL" id="ACT99047.1"/>
    </source>
</evidence>
<reference evidence="4" key="1">
    <citation type="journal article" date="2010" name="PLoS ONE">
        <title>Very bright green fluorescent proteins from the Pontellid copepod Pontella mimocerami.</title>
        <authorList>
            <person name="Hunt M.E."/>
            <person name="Scherrer M.P."/>
            <person name="Ferrari F.D."/>
            <person name="Matz M.V."/>
        </authorList>
    </citation>
    <scope>NUCLEOTIDE SEQUENCE</scope>
</reference>
<protein>
    <submittedName>
        <fullName evidence="4">GFP-like isoform 2</fullName>
    </submittedName>
</protein>
<evidence type="ECO:0000256" key="1">
    <source>
        <dbReference type="ARBA" id="ARBA00008949"/>
    </source>
</evidence>
<dbReference type="SUPFAM" id="SSF54511">
    <property type="entry name" value="GFP-like"/>
    <property type="match status" value="1"/>
</dbReference>
<accession>D2IGW1</accession>
<dbReference type="GO" id="GO:0008218">
    <property type="term" value="P:bioluminescence"/>
    <property type="evidence" value="ECO:0007669"/>
    <property type="project" value="UniProtKB-KW"/>
</dbReference>
<dbReference type="EMBL" id="GQ247523">
    <property type="protein sequence ID" value="ACT99047.1"/>
    <property type="molecule type" value="mRNA"/>
</dbReference>
<keyword evidence="3" id="KW-0599">Photoprotein</keyword>
<dbReference type="Pfam" id="PF01353">
    <property type="entry name" value="GFP"/>
    <property type="match status" value="1"/>
</dbReference>
<keyword evidence="2" id="KW-0455">Luminescence</keyword>
<dbReference type="AlphaFoldDB" id="D2IGW1"/>
<dbReference type="InterPro" id="IPR011584">
    <property type="entry name" value="GFP-related"/>
</dbReference>
<comment type="similarity">
    <text evidence="1">Belongs to the GFP family.</text>
</comment>